<dbReference type="GO" id="GO:0005829">
    <property type="term" value="C:cytosol"/>
    <property type="evidence" value="ECO:0007669"/>
    <property type="project" value="TreeGrafter"/>
</dbReference>
<dbReference type="Gene3D" id="1.25.40.420">
    <property type="match status" value="1"/>
</dbReference>
<sequence>MVVVANEPIEESEPMMKAEASFDDLNSKLRRNSYAEEAYKNITSSMKADPLQIRSPKTAIELLSTGVRLQNMPLVKQCIENLDHQLDKTNVLMIYSSLSKCKMPTSNKNDFEPSAPPIIENETQRDTDWVQELTDSLRHNCLLVIDKNADYILKQKEILELSYLDLINITERDTLQVTDEMLIYSVIHRWAIEECHRRTLNTHLLNLKAVLRQLSYTPRYGLMSKAKFMTRTVDNVKGPSRSGILEEKEWRLIKFYIEEKSKKRPVEELLHKWSRPRTIGNEKPKVLSRRSSSPHAGNTSSNTSTTNCQSKTTCEKCLLNFLTCWTAIFD</sequence>
<evidence type="ECO:0000313" key="3">
    <source>
        <dbReference type="EMBL" id="JAV95439.1"/>
    </source>
</evidence>
<reference evidence="3" key="1">
    <citation type="journal article" date="2016" name="Sci. Rep.">
        <title>Molecular characterization of firefly nuptial gifts: a multi-omics approach sheds light on postcopulatory sexual selection.</title>
        <authorList>
            <person name="Al-Wathiqui N."/>
            <person name="Fallon T.R."/>
            <person name="South A."/>
            <person name="Weng J.K."/>
            <person name="Lewis S.M."/>
        </authorList>
    </citation>
    <scope>NUCLEOTIDE SEQUENCE</scope>
</reference>
<dbReference type="GO" id="GO:0022008">
    <property type="term" value="P:neurogenesis"/>
    <property type="evidence" value="ECO:0007669"/>
    <property type="project" value="TreeGrafter"/>
</dbReference>
<feature type="domain" description="BACK" evidence="2">
    <location>
        <begin position="136"/>
        <end position="205"/>
    </location>
</feature>
<name>A0A1Y1NCK5_PHOPY</name>
<dbReference type="Pfam" id="PF07707">
    <property type="entry name" value="BACK"/>
    <property type="match status" value="1"/>
</dbReference>
<accession>A0A1Y1NCK5</accession>
<dbReference type="InterPro" id="IPR011705">
    <property type="entry name" value="BACK"/>
</dbReference>
<feature type="region of interest" description="Disordered" evidence="1">
    <location>
        <begin position="281"/>
        <end position="308"/>
    </location>
</feature>
<dbReference type="PANTHER" id="PTHR45774">
    <property type="entry name" value="BTB/POZ DOMAIN-CONTAINING"/>
    <property type="match status" value="1"/>
</dbReference>
<feature type="compositionally biased region" description="Low complexity" evidence="1">
    <location>
        <begin position="298"/>
        <end position="307"/>
    </location>
</feature>
<dbReference type="AlphaFoldDB" id="A0A1Y1NCK5"/>
<dbReference type="EMBL" id="GEZM01007059">
    <property type="protein sequence ID" value="JAV95439.1"/>
    <property type="molecule type" value="Transcribed_RNA"/>
</dbReference>
<evidence type="ECO:0000256" key="1">
    <source>
        <dbReference type="SAM" id="MobiDB-lite"/>
    </source>
</evidence>
<protein>
    <recommendedName>
        <fullName evidence="2">BACK domain-containing protein</fullName>
    </recommendedName>
</protein>
<dbReference type="PANTHER" id="PTHR45774:SF4">
    <property type="entry name" value="AXUNDEAD, ISOFORM F"/>
    <property type="match status" value="1"/>
</dbReference>
<organism evidence="3">
    <name type="scientific">Photinus pyralis</name>
    <name type="common">Common eastern firefly</name>
    <name type="synonym">Lampyris pyralis</name>
    <dbReference type="NCBI Taxonomy" id="7054"/>
    <lineage>
        <taxon>Eukaryota</taxon>
        <taxon>Metazoa</taxon>
        <taxon>Ecdysozoa</taxon>
        <taxon>Arthropoda</taxon>
        <taxon>Hexapoda</taxon>
        <taxon>Insecta</taxon>
        <taxon>Pterygota</taxon>
        <taxon>Neoptera</taxon>
        <taxon>Endopterygota</taxon>
        <taxon>Coleoptera</taxon>
        <taxon>Polyphaga</taxon>
        <taxon>Elateriformia</taxon>
        <taxon>Elateroidea</taxon>
        <taxon>Lampyridae</taxon>
        <taxon>Lampyrinae</taxon>
        <taxon>Photinus</taxon>
    </lineage>
</organism>
<proteinExistence type="predicted"/>
<evidence type="ECO:0000259" key="2">
    <source>
        <dbReference type="Pfam" id="PF07707"/>
    </source>
</evidence>